<comment type="caution">
    <text evidence="3">The sequence shown here is derived from an EMBL/GenBank/DDBJ whole genome shotgun (WGS) entry which is preliminary data.</text>
</comment>
<feature type="transmembrane region" description="Helical" evidence="2">
    <location>
        <begin position="70"/>
        <end position="95"/>
    </location>
</feature>
<dbReference type="EMBL" id="QBKR01000010">
    <property type="protein sequence ID" value="PTX59918.1"/>
    <property type="molecule type" value="Genomic_DNA"/>
</dbReference>
<keyword evidence="4" id="KW-1185">Reference proteome</keyword>
<keyword evidence="2" id="KW-1133">Transmembrane helix</keyword>
<dbReference type="RefSeq" id="WP_108023193.1">
    <property type="nucleotide sequence ID" value="NZ_QBKR01000010.1"/>
</dbReference>
<sequence>MRGRAARLAMEMGFVLASVAALKEWVFPFFIWQWFPAADTASAMLEWILIVVGVITCFLYLGLGSSSKYIYGLAPVSSLGVFLAVHLPLLLPLLLRENSHAWWWHRIPAAWGALIGDGVELFTPDRWEMDPLSVSAFSCLLFLMGRWVKVEGEERVRRIGTPRGGWPDPDRKTFGKDSAP</sequence>
<dbReference type="OrthoDB" id="2989731at2"/>
<evidence type="ECO:0000313" key="4">
    <source>
        <dbReference type="Proteomes" id="UP000244240"/>
    </source>
</evidence>
<keyword evidence="2" id="KW-0472">Membrane</keyword>
<feature type="compositionally biased region" description="Basic and acidic residues" evidence="1">
    <location>
        <begin position="168"/>
        <end position="180"/>
    </location>
</feature>
<dbReference type="Proteomes" id="UP000244240">
    <property type="component" value="Unassembled WGS sequence"/>
</dbReference>
<evidence type="ECO:0000256" key="1">
    <source>
        <dbReference type="SAM" id="MobiDB-lite"/>
    </source>
</evidence>
<feature type="transmembrane region" description="Helical" evidence="2">
    <location>
        <begin position="44"/>
        <end position="63"/>
    </location>
</feature>
<accession>A0A2T6BV15</accession>
<reference evidence="3 4" key="1">
    <citation type="submission" date="2018-04" db="EMBL/GenBank/DDBJ databases">
        <title>Genomic Encyclopedia of Archaeal and Bacterial Type Strains, Phase II (KMG-II): from individual species to whole genera.</title>
        <authorList>
            <person name="Goeker M."/>
        </authorList>
    </citation>
    <scope>NUCLEOTIDE SEQUENCE [LARGE SCALE GENOMIC DNA]</scope>
    <source>
        <strain evidence="3 4">DSM 45787</strain>
    </source>
</reference>
<organism evidence="3 4">
    <name type="scientific">Melghirimyces profundicolus</name>
    <dbReference type="NCBI Taxonomy" id="1242148"/>
    <lineage>
        <taxon>Bacteria</taxon>
        <taxon>Bacillati</taxon>
        <taxon>Bacillota</taxon>
        <taxon>Bacilli</taxon>
        <taxon>Bacillales</taxon>
        <taxon>Thermoactinomycetaceae</taxon>
        <taxon>Melghirimyces</taxon>
    </lineage>
</organism>
<evidence type="ECO:0000313" key="3">
    <source>
        <dbReference type="EMBL" id="PTX59918.1"/>
    </source>
</evidence>
<gene>
    <name evidence="3" type="ORF">C8P63_11063</name>
</gene>
<proteinExistence type="predicted"/>
<protein>
    <submittedName>
        <fullName evidence="3">Uncharacterized protein</fullName>
    </submittedName>
</protein>
<feature type="transmembrane region" description="Helical" evidence="2">
    <location>
        <begin position="12"/>
        <end position="32"/>
    </location>
</feature>
<dbReference type="AlphaFoldDB" id="A0A2T6BV15"/>
<name>A0A2T6BV15_9BACL</name>
<feature type="region of interest" description="Disordered" evidence="1">
    <location>
        <begin position="159"/>
        <end position="180"/>
    </location>
</feature>
<evidence type="ECO:0000256" key="2">
    <source>
        <dbReference type="SAM" id="Phobius"/>
    </source>
</evidence>
<keyword evidence="2" id="KW-0812">Transmembrane</keyword>